<name>A0A951PUD5_9CYAN</name>
<comment type="caution">
    <text evidence="2">The sequence shown here is derived from an EMBL/GenBank/DDBJ whole genome shotgun (WGS) entry which is preliminary data.</text>
</comment>
<protein>
    <submittedName>
        <fullName evidence="2">Uncharacterized protein</fullName>
    </submittedName>
</protein>
<dbReference type="Proteomes" id="UP000753908">
    <property type="component" value="Unassembled WGS sequence"/>
</dbReference>
<accession>A0A951PUD5</accession>
<organism evidence="2 3">
    <name type="scientific">Symplocastrum torsivum CPER-KK1</name>
    <dbReference type="NCBI Taxonomy" id="450513"/>
    <lineage>
        <taxon>Bacteria</taxon>
        <taxon>Bacillati</taxon>
        <taxon>Cyanobacteriota</taxon>
        <taxon>Cyanophyceae</taxon>
        <taxon>Oscillatoriophycideae</taxon>
        <taxon>Oscillatoriales</taxon>
        <taxon>Microcoleaceae</taxon>
        <taxon>Symplocastrum</taxon>
    </lineage>
</organism>
<evidence type="ECO:0000313" key="3">
    <source>
        <dbReference type="Proteomes" id="UP000753908"/>
    </source>
</evidence>
<dbReference type="AlphaFoldDB" id="A0A951PUD5"/>
<evidence type="ECO:0000256" key="1">
    <source>
        <dbReference type="SAM" id="MobiDB-lite"/>
    </source>
</evidence>
<feature type="region of interest" description="Disordered" evidence="1">
    <location>
        <begin position="1"/>
        <end position="27"/>
    </location>
</feature>
<reference evidence="2" key="2">
    <citation type="journal article" date="2022" name="Microbiol. Resour. Announc.">
        <title>Metagenome Sequencing to Explore Phylogenomics of Terrestrial Cyanobacteria.</title>
        <authorList>
            <person name="Ward R.D."/>
            <person name="Stajich J.E."/>
            <person name="Johansen J.R."/>
            <person name="Huntemann M."/>
            <person name="Clum A."/>
            <person name="Foster B."/>
            <person name="Foster B."/>
            <person name="Roux S."/>
            <person name="Palaniappan K."/>
            <person name="Varghese N."/>
            <person name="Mukherjee S."/>
            <person name="Reddy T.B.K."/>
            <person name="Daum C."/>
            <person name="Copeland A."/>
            <person name="Chen I.A."/>
            <person name="Ivanova N.N."/>
            <person name="Kyrpides N.C."/>
            <person name="Shapiro N."/>
            <person name="Eloe-Fadrosh E.A."/>
            <person name="Pietrasiak N."/>
        </authorList>
    </citation>
    <scope>NUCLEOTIDE SEQUENCE</scope>
    <source>
        <strain evidence="2">CPER-KK1</strain>
    </source>
</reference>
<evidence type="ECO:0000313" key="2">
    <source>
        <dbReference type="EMBL" id="MBW4549167.1"/>
    </source>
</evidence>
<proteinExistence type="predicted"/>
<dbReference type="EMBL" id="JAHHIF010000085">
    <property type="protein sequence ID" value="MBW4549167.1"/>
    <property type="molecule type" value="Genomic_DNA"/>
</dbReference>
<sequence length="83" mass="9879">MALRKRPKPEETDQWIQAANVEDDKLSEESEKEIQSVRVRIPVDLLEEIDQLVGKRQPKTSRHNWILEALYEKVKREKRIVSK</sequence>
<reference evidence="2" key="1">
    <citation type="submission" date="2021-05" db="EMBL/GenBank/DDBJ databases">
        <authorList>
            <person name="Pietrasiak N."/>
            <person name="Ward R."/>
            <person name="Stajich J.E."/>
            <person name="Kurbessoian T."/>
        </authorList>
    </citation>
    <scope>NUCLEOTIDE SEQUENCE</scope>
    <source>
        <strain evidence="2">CPER-KK1</strain>
    </source>
</reference>
<gene>
    <name evidence="2" type="ORF">KME25_32900</name>
</gene>